<dbReference type="Gene3D" id="2.30.110.10">
    <property type="entry name" value="Electron Transport, Fmn-binding Protein, Chain A"/>
    <property type="match status" value="1"/>
</dbReference>
<dbReference type="GO" id="GO:0010181">
    <property type="term" value="F:FMN binding"/>
    <property type="evidence" value="ECO:0007669"/>
    <property type="project" value="InterPro"/>
</dbReference>
<name>A0A4R3JZL0_9FIRM</name>
<evidence type="ECO:0000313" key="3">
    <source>
        <dbReference type="EMBL" id="TCS74378.1"/>
    </source>
</evidence>
<protein>
    <submittedName>
        <fullName evidence="3">Flavin reductase like protein</fullName>
    </submittedName>
</protein>
<dbReference type="PANTHER" id="PTHR43567:SF5">
    <property type="entry name" value="HYPOTHETICAL CYTOSOLIC PROTEIN"/>
    <property type="match status" value="1"/>
</dbReference>
<dbReference type="AlphaFoldDB" id="A0A4R3JZL0"/>
<evidence type="ECO:0000313" key="4">
    <source>
        <dbReference type="Proteomes" id="UP000295726"/>
    </source>
</evidence>
<gene>
    <name evidence="3" type="ORF">EDD59_14023</name>
</gene>
<dbReference type="SUPFAM" id="SSF50475">
    <property type="entry name" value="FMN-binding split barrel"/>
    <property type="match status" value="1"/>
</dbReference>
<dbReference type="PANTHER" id="PTHR43567">
    <property type="entry name" value="FLAVOREDOXIN-RELATED-RELATED"/>
    <property type="match status" value="1"/>
</dbReference>
<accession>A0A4R3JZL0</accession>
<dbReference type="OrthoDB" id="9791490at2"/>
<feature type="domain" description="Flavin reductase like" evidence="2">
    <location>
        <begin position="22"/>
        <end position="175"/>
    </location>
</feature>
<dbReference type="Proteomes" id="UP000295726">
    <property type="component" value="Unassembled WGS sequence"/>
</dbReference>
<dbReference type="RefSeq" id="WP_132383934.1">
    <property type="nucleotide sequence ID" value="NZ_DAIPCY010000024.1"/>
</dbReference>
<keyword evidence="4" id="KW-1185">Reference proteome</keyword>
<dbReference type="InterPro" id="IPR012349">
    <property type="entry name" value="Split_barrel_FMN-bd"/>
</dbReference>
<dbReference type="EMBL" id="SLZZ01000040">
    <property type="protein sequence ID" value="TCS74378.1"/>
    <property type="molecule type" value="Genomic_DNA"/>
</dbReference>
<comment type="similarity">
    <text evidence="1">Belongs to the flavoredoxin family.</text>
</comment>
<dbReference type="Pfam" id="PF01613">
    <property type="entry name" value="Flavin_Reduct"/>
    <property type="match status" value="1"/>
</dbReference>
<comment type="caution">
    <text evidence="3">The sequence shown here is derived from an EMBL/GenBank/DDBJ whole genome shotgun (WGS) entry which is preliminary data.</text>
</comment>
<proteinExistence type="inferred from homology"/>
<sequence length="178" mass="20345">MKKKIEIFDYANDIMKVLGNGVLLTTKVEDKVNSMTIGWGTLGIVWGKPTFITLVRENRFTKHQLEKNPEFTINIPYGDFDKKILGVCGTKSGRDCDKIKELNLTLETPEIISVPAIKEFPLTLECRVSYKQKQDMLAIAKENKKKFYPQDVDSFFHGSNKDLHTAYYGEIVSAYIIE</sequence>
<dbReference type="InterPro" id="IPR052174">
    <property type="entry name" value="Flavoredoxin"/>
</dbReference>
<reference evidence="3 4" key="1">
    <citation type="submission" date="2019-03" db="EMBL/GenBank/DDBJ databases">
        <title>Genomic Encyclopedia of Type Strains, Phase IV (KMG-IV): sequencing the most valuable type-strain genomes for metagenomic binning, comparative biology and taxonomic classification.</title>
        <authorList>
            <person name="Goeker M."/>
        </authorList>
    </citation>
    <scope>NUCLEOTIDE SEQUENCE [LARGE SCALE GENOMIC DNA]</scope>
    <source>
        <strain evidence="3 4">DSM 29489</strain>
    </source>
</reference>
<dbReference type="InterPro" id="IPR002563">
    <property type="entry name" value="Flavin_Rdtase-like_dom"/>
</dbReference>
<evidence type="ECO:0000259" key="2">
    <source>
        <dbReference type="Pfam" id="PF01613"/>
    </source>
</evidence>
<evidence type="ECO:0000256" key="1">
    <source>
        <dbReference type="ARBA" id="ARBA00038054"/>
    </source>
</evidence>
<organism evidence="3 4">
    <name type="scientific">Muricomes intestini</name>
    <dbReference type="NCBI Taxonomy" id="1796634"/>
    <lineage>
        <taxon>Bacteria</taxon>
        <taxon>Bacillati</taxon>
        <taxon>Bacillota</taxon>
        <taxon>Clostridia</taxon>
        <taxon>Lachnospirales</taxon>
        <taxon>Lachnospiraceae</taxon>
        <taxon>Muricomes</taxon>
    </lineage>
</organism>
<dbReference type="GO" id="GO:0016646">
    <property type="term" value="F:oxidoreductase activity, acting on the CH-NH group of donors, NAD or NADP as acceptor"/>
    <property type="evidence" value="ECO:0007669"/>
    <property type="project" value="UniProtKB-ARBA"/>
</dbReference>